<feature type="region of interest" description="Disordered" evidence="2">
    <location>
        <begin position="291"/>
        <end position="659"/>
    </location>
</feature>
<feature type="region of interest" description="Disordered" evidence="2">
    <location>
        <begin position="197"/>
        <end position="258"/>
    </location>
</feature>
<evidence type="ECO:0000313" key="4">
    <source>
        <dbReference type="Proteomes" id="UP000241890"/>
    </source>
</evidence>
<feature type="compositionally biased region" description="Low complexity" evidence="2">
    <location>
        <begin position="354"/>
        <end position="368"/>
    </location>
</feature>
<feature type="compositionally biased region" description="Acidic residues" evidence="2">
    <location>
        <begin position="505"/>
        <end position="529"/>
    </location>
</feature>
<dbReference type="SUPFAM" id="SSF48403">
    <property type="entry name" value="Ankyrin repeat"/>
    <property type="match status" value="1"/>
</dbReference>
<gene>
    <name evidence="3" type="ORF">FCC1311_047772</name>
</gene>
<feature type="compositionally biased region" description="Basic residues" evidence="2">
    <location>
        <begin position="471"/>
        <end position="487"/>
    </location>
</feature>
<dbReference type="InterPro" id="IPR002110">
    <property type="entry name" value="Ankyrin_rpt"/>
</dbReference>
<keyword evidence="4" id="KW-1185">Reference proteome</keyword>
<comment type="caution">
    <text evidence="3">The sequence shown here is derived from an EMBL/GenBank/DDBJ whole genome shotgun (WGS) entry which is preliminary data.</text>
</comment>
<evidence type="ECO:0000256" key="2">
    <source>
        <dbReference type="SAM" id="MobiDB-lite"/>
    </source>
</evidence>
<dbReference type="PANTHER" id="PTHR23216:SF1">
    <property type="entry name" value="NUCLEOLAR AND COILED-BODY PHOSPHOPROTEIN 1"/>
    <property type="match status" value="1"/>
</dbReference>
<organism evidence="3 4">
    <name type="scientific">Hondaea fermentalgiana</name>
    <dbReference type="NCBI Taxonomy" id="2315210"/>
    <lineage>
        <taxon>Eukaryota</taxon>
        <taxon>Sar</taxon>
        <taxon>Stramenopiles</taxon>
        <taxon>Bigyra</taxon>
        <taxon>Labyrinthulomycetes</taxon>
        <taxon>Thraustochytrida</taxon>
        <taxon>Thraustochytriidae</taxon>
        <taxon>Hondaea</taxon>
    </lineage>
</organism>
<feature type="compositionally biased region" description="Basic and acidic residues" evidence="2">
    <location>
        <begin position="459"/>
        <end position="470"/>
    </location>
</feature>
<feature type="compositionally biased region" description="Basic residues" evidence="2">
    <location>
        <begin position="858"/>
        <end position="868"/>
    </location>
</feature>
<feature type="region of interest" description="Disordered" evidence="2">
    <location>
        <begin position="852"/>
        <end position="907"/>
    </location>
</feature>
<dbReference type="InterPro" id="IPR039191">
    <property type="entry name" value="Nopp140-like"/>
</dbReference>
<dbReference type="EMBL" id="BEYU01000043">
    <property type="protein sequence ID" value="GBG28554.1"/>
    <property type="molecule type" value="Genomic_DNA"/>
</dbReference>
<proteinExistence type="predicted"/>
<feature type="compositionally biased region" description="Low complexity" evidence="2">
    <location>
        <begin position="402"/>
        <end position="411"/>
    </location>
</feature>
<reference evidence="3 4" key="1">
    <citation type="submission" date="2017-12" db="EMBL/GenBank/DDBJ databases">
        <title>Sequencing, de novo assembly and annotation of complete genome of a new Thraustochytrid species, strain FCC1311.</title>
        <authorList>
            <person name="Sedici K."/>
            <person name="Godart F."/>
            <person name="Aiese Cigliano R."/>
            <person name="Sanseverino W."/>
            <person name="Barakat M."/>
            <person name="Ortet P."/>
            <person name="Marechal E."/>
            <person name="Cagnac O."/>
            <person name="Amato A."/>
        </authorList>
    </citation>
    <scope>NUCLEOTIDE SEQUENCE [LARGE SCALE GENOMIC DNA]</scope>
</reference>
<dbReference type="InParanoid" id="A0A2R5GL05"/>
<protein>
    <submittedName>
        <fullName evidence="3">Ankyrin repeat and SOCS box protein 8</fullName>
    </submittedName>
</protein>
<name>A0A2R5GL05_9STRA</name>
<feature type="compositionally biased region" description="Acidic residues" evidence="2">
    <location>
        <begin position="385"/>
        <end position="398"/>
    </location>
</feature>
<feature type="compositionally biased region" description="Low complexity" evidence="2">
    <location>
        <begin position="880"/>
        <end position="895"/>
    </location>
</feature>
<accession>A0A2R5GL05</accession>
<feature type="compositionally biased region" description="Acidic residues" evidence="2">
    <location>
        <begin position="217"/>
        <end position="229"/>
    </location>
</feature>
<dbReference type="GO" id="GO:0005730">
    <property type="term" value="C:nucleolus"/>
    <property type="evidence" value="ECO:0007669"/>
    <property type="project" value="InterPro"/>
</dbReference>
<feature type="compositionally biased region" description="Low complexity" evidence="2">
    <location>
        <begin position="545"/>
        <end position="555"/>
    </location>
</feature>
<evidence type="ECO:0000313" key="3">
    <source>
        <dbReference type="EMBL" id="GBG28554.1"/>
    </source>
</evidence>
<dbReference type="InterPro" id="IPR036770">
    <property type="entry name" value="Ankyrin_rpt-contain_sf"/>
</dbReference>
<keyword evidence="1" id="KW-0040">ANK repeat</keyword>
<dbReference type="AlphaFoldDB" id="A0A2R5GL05"/>
<dbReference type="Proteomes" id="UP000241890">
    <property type="component" value="Unassembled WGS sequence"/>
</dbReference>
<dbReference type="PROSITE" id="PS50297">
    <property type="entry name" value="ANK_REP_REGION"/>
    <property type="match status" value="1"/>
</dbReference>
<feature type="repeat" description="ANK" evidence="1">
    <location>
        <begin position="776"/>
        <end position="801"/>
    </location>
</feature>
<evidence type="ECO:0000256" key="1">
    <source>
        <dbReference type="PROSITE-ProRule" id="PRU00023"/>
    </source>
</evidence>
<dbReference type="PROSITE" id="PS50088">
    <property type="entry name" value="ANK_REPEAT"/>
    <property type="match status" value="1"/>
</dbReference>
<feature type="compositionally biased region" description="Acidic residues" evidence="2">
    <location>
        <begin position="423"/>
        <end position="432"/>
    </location>
</feature>
<feature type="compositionally biased region" description="Basic residues" evidence="2">
    <location>
        <begin position="369"/>
        <end position="379"/>
    </location>
</feature>
<feature type="compositionally biased region" description="Acidic residues" evidence="2">
    <location>
        <begin position="645"/>
        <end position="659"/>
    </location>
</feature>
<dbReference type="PANTHER" id="PTHR23216">
    <property type="entry name" value="NUCLEOLAR AND COILED-BODY PHOSPHOPROTEIN 1"/>
    <property type="match status" value="1"/>
</dbReference>
<feature type="region of interest" description="Disordered" evidence="2">
    <location>
        <begin position="142"/>
        <end position="180"/>
    </location>
</feature>
<feature type="compositionally biased region" description="Acidic residues" evidence="2">
    <location>
        <begin position="623"/>
        <end position="638"/>
    </location>
</feature>
<sequence>MPRYDRQLERNLVPMQHLGAAATASQRKVKYANAAECPGFQYDPVFGFQGLCGVCKHPKAKHPGDVAYKSPLARKKPRQNRMSVARRISMAARKNRAFHFSDDEMASDEEETGEAAARFSLPIVVVEEEVDPRNDGQLDRMSLRRSRTSKRAEVEIPAAAPLSARGRGYTEDGGEDDTIYDRLDTKFSDMYSTISKSSLPRDADFNTESDEHNSEEDVREDEEEEEEEVIVAAPPPPPILKKKNRVSNSMRESRRESCIRGSILREPVADAPRRVSRVTWLDETPAEIIQDVAADSDANTDDEEEALRAAAEQPASGKRMSAPASGIIAAVPIVADQDEDGDEEEEEEEMDGTKSVLSRLSRQSSASKRASRRSSSRRSARQEPLDDLDEASEEDDTDTMPKSSRLSAASKRSSRRSEQHDRDEEEAEDADDAALARKSVSRMSMRRSTASRSSRRSSKARDDDNDDNKRSSRRSSRSSRRSRKSSRRLAGDVDSETARLSAIREEEEEEEDSEEDSEEEEDASEEEDVVYGGAERSRSSKRSGRSSTRSSTRSSSSRDKDGKVADAGSASHKLLKSAAISTARSSGDSSGRSSLVTSVSRDQSRRAHTSLASRAASERDSGSEQEDADEEEEEEEEESSPREEEASEEEEDPDMYAGIEFDERDPSEDFENYFDWAGRPCRALYHDNEEFYPATILDYEGDKLFTVQFAKGTTQKETDLNDIQLVDRDNPLLAPIEAREDDIGFDSLADACRSKDATAVLAFLQRGEAPDEVDSNNETPLSIAAMLGDTKSAKILLQFGAMDMDGSALAKAANQDFRDFLITYGLGKAHPKAQCIQREGGDFDVLRKHLSAGASSKSRGRKTMRRLSPRGSSWPRIARTSHAASESSASSTSSTLKKMLCMNNGDQ</sequence>
<feature type="compositionally biased region" description="Basic and acidic residues" evidence="2">
    <location>
        <begin position="199"/>
        <end position="216"/>
    </location>
</feature>
<feature type="compositionally biased region" description="Low complexity" evidence="2">
    <location>
        <begin position="581"/>
        <end position="600"/>
    </location>
</feature>
<feature type="compositionally biased region" description="Acidic residues" evidence="2">
    <location>
        <begin position="336"/>
        <end position="350"/>
    </location>
</feature>
<dbReference type="Gene3D" id="1.25.40.20">
    <property type="entry name" value="Ankyrin repeat-containing domain"/>
    <property type="match status" value="1"/>
</dbReference>
<feature type="compositionally biased region" description="Low complexity" evidence="2">
    <location>
        <begin position="437"/>
        <end position="452"/>
    </location>
</feature>